<accession>A0A6G1JXI7</accession>
<gene>
    <name evidence="1" type="ORF">K504DRAFT_388777</name>
</gene>
<proteinExistence type="predicted"/>
<sequence length="143" mass="16359">MSTVFCCSNIRPYKSKTLSHESTFAKFMTWATFPRASDPHSSNNSALTTTPSYVVQIVKQVNFGPIESKRYFAITEDGSGDEAFVEVLEKWLIDANFQKLNTFKNFKCVSHNKFFEVNVYQKDPVNAHHWRANVARPATEIDL</sequence>
<evidence type="ECO:0000313" key="2">
    <source>
        <dbReference type="Proteomes" id="UP000799428"/>
    </source>
</evidence>
<dbReference type="OrthoDB" id="10264507at2759"/>
<dbReference type="AlphaFoldDB" id="A0A6G1JXI7"/>
<reference evidence="1" key="1">
    <citation type="journal article" date="2020" name="Stud. Mycol.">
        <title>101 Dothideomycetes genomes: a test case for predicting lifestyles and emergence of pathogens.</title>
        <authorList>
            <person name="Haridas S."/>
            <person name="Albert R."/>
            <person name="Binder M."/>
            <person name="Bloem J."/>
            <person name="Labutti K."/>
            <person name="Salamov A."/>
            <person name="Andreopoulos B."/>
            <person name="Baker S."/>
            <person name="Barry K."/>
            <person name="Bills G."/>
            <person name="Bluhm B."/>
            <person name="Cannon C."/>
            <person name="Castanera R."/>
            <person name="Culley D."/>
            <person name="Daum C."/>
            <person name="Ezra D."/>
            <person name="Gonzalez J."/>
            <person name="Henrissat B."/>
            <person name="Kuo A."/>
            <person name="Liang C."/>
            <person name="Lipzen A."/>
            <person name="Lutzoni F."/>
            <person name="Magnuson J."/>
            <person name="Mondo S."/>
            <person name="Nolan M."/>
            <person name="Ohm R."/>
            <person name="Pangilinan J."/>
            <person name="Park H.-J."/>
            <person name="Ramirez L."/>
            <person name="Alfaro M."/>
            <person name="Sun H."/>
            <person name="Tritt A."/>
            <person name="Yoshinaga Y."/>
            <person name="Zwiers L.-H."/>
            <person name="Turgeon B."/>
            <person name="Goodwin S."/>
            <person name="Spatafora J."/>
            <person name="Crous P."/>
            <person name="Grigoriev I."/>
        </authorList>
    </citation>
    <scope>NUCLEOTIDE SEQUENCE</scope>
    <source>
        <strain evidence="1">CBS 279.74</strain>
    </source>
</reference>
<protein>
    <submittedName>
        <fullName evidence="1">Uncharacterized protein</fullName>
    </submittedName>
</protein>
<evidence type="ECO:0000313" key="1">
    <source>
        <dbReference type="EMBL" id="KAF2705053.1"/>
    </source>
</evidence>
<organism evidence="1 2">
    <name type="scientific">Pleomassaria siparia CBS 279.74</name>
    <dbReference type="NCBI Taxonomy" id="1314801"/>
    <lineage>
        <taxon>Eukaryota</taxon>
        <taxon>Fungi</taxon>
        <taxon>Dikarya</taxon>
        <taxon>Ascomycota</taxon>
        <taxon>Pezizomycotina</taxon>
        <taxon>Dothideomycetes</taxon>
        <taxon>Pleosporomycetidae</taxon>
        <taxon>Pleosporales</taxon>
        <taxon>Pleomassariaceae</taxon>
        <taxon>Pleomassaria</taxon>
    </lineage>
</organism>
<keyword evidence="2" id="KW-1185">Reference proteome</keyword>
<name>A0A6G1JXI7_9PLEO</name>
<dbReference type="EMBL" id="MU005780">
    <property type="protein sequence ID" value="KAF2705053.1"/>
    <property type="molecule type" value="Genomic_DNA"/>
</dbReference>
<dbReference type="Proteomes" id="UP000799428">
    <property type="component" value="Unassembled WGS sequence"/>
</dbReference>